<organism evidence="1 2">
    <name type="scientific">Paenibacillus mucilaginosus (strain KNP414)</name>
    <dbReference type="NCBI Taxonomy" id="1036673"/>
    <lineage>
        <taxon>Bacteria</taxon>
        <taxon>Bacillati</taxon>
        <taxon>Bacillota</taxon>
        <taxon>Bacilli</taxon>
        <taxon>Bacillales</taxon>
        <taxon>Paenibacillaceae</taxon>
        <taxon>Paenibacillus</taxon>
    </lineage>
</organism>
<sequence length="50" mass="5946">MIHPKNTHFYMRNVGFLRLPLPRQDDTLDLPAIVLFSKTNKQRMAVFNLF</sequence>
<protein>
    <submittedName>
        <fullName evidence="1">Uncharacterized protein</fullName>
    </submittedName>
</protein>
<reference evidence="1 2" key="2">
    <citation type="journal article" date="2013" name="Genome Announc.">
        <title>Genome Sequence of Growth-Improving Paenibacillus mucilaginosus Strain KNP414.</title>
        <authorList>
            <person name="Lu J.J."/>
            <person name="Wang J.F."/>
            <person name="Hu X.F."/>
        </authorList>
    </citation>
    <scope>NUCLEOTIDE SEQUENCE [LARGE SCALE GENOMIC DNA]</scope>
    <source>
        <strain evidence="1 2">KNP414</strain>
    </source>
</reference>
<proteinExistence type="predicted"/>
<accession>F8FE12</accession>
<dbReference type="AlphaFoldDB" id="F8FE12"/>
<dbReference type="Proteomes" id="UP000006620">
    <property type="component" value="Chromosome"/>
</dbReference>
<dbReference type="EMBL" id="CP002869">
    <property type="protein sequence ID" value="AEI43212.1"/>
    <property type="molecule type" value="Genomic_DNA"/>
</dbReference>
<reference evidence="2" key="1">
    <citation type="submission" date="2011-06" db="EMBL/GenBank/DDBJ databases">
        <title>Complete genome sequence of Paenibacillus mucilaginosus KNP414.</title>
        <authorList>
            <person name="Wang J."/>
            <person name="Hu S."/>
            <person name="Hu X."/>
            <person name="Zhang B."/>
            <person name="Dong D."/>
            <person name="Zhang S."/>
            <person name="Zhao K."/>
            <person name="Wu D."/>
        </authorList>
    </citation>
    <scope>NUCLEOTIDE SEQUENCE [LARGE SCALE GENOMIC DNA]</scope>
    <source>
        <strain evidence="2">KNP414</strain>
    </source>
</reference>
<evidence type="ECO:0000313" key="1">
    <source>
        <dbReference type="EMBL" id="AEI43212.1"/>
    </source>
</evidence>
<evidence type="ECO:0000313" key="2">
    <source>
        <dbReference type="Proteomes" id="UP000006620"/>
    </source>
</evidence>
<dbReference type="KEGG" id="pms:KNP414_04682"/>
<name>F8FE12_PAEMK</name>
<dbReference type="HOGENOM" id="CLU_3120659_0_0_9"/>
<gene>
    <name evidence="1" type="ordered locus">KNP414_04682</name>
</gene>